<dbReference type="SUPFAM" id="SSF49299">
    <property type="entry name" value="PKD domain"/>
    <property type="match status" value="2"/>
</dbReference>
<dbReference type="Pfam" id="PF00801">
    <property type="entry name" value="PKD"/>
    <property type="match status" value="1"/>
</dbReference>
<sequence length="334" mass="38227">MSEKNITHYHMDKMVKYLFIFVFLISASVLGYHYNNQSGCNIVVFETEAQNFTVKEAIIFNDKTIDAEKWQWDFGDNTSSFQKNPAHYFEKPGSYDVQLIVNGKCTAIQTVQINEAIKIVDSTKFPVFNLPESIRAGEKLVLNDETENASAWEWRFGESPNVDDNNKIASYVYKEPGLYTIKLVVNNEYDYISKKKIKVLEPEKGVSILDQELPSVKPIKNWNVKDYPIGYKSGDDEDKPEDVKPMTAPNITDKNFSRMLIQVSNGTKTALDFKMYFCGDINKTVVVNKSTMSFSVLCQKIANKNIKIKSLELDKQKGTNCIENVSLIYKRTIF</sequence>
<dbReference type="CDD" id="cd00146">
    <property type="entry name" value="PKD"/>
    <property type="match status" value="2"/>
</dbReference>
<proteinExistence type="predicted"/>
<feature type="domain" description="PKD" evidence="1">
    <location>
        <begin position="144"/>
        <end position="187"/>
    </location>
</feature>
<dbReference type="Gene3D" id="2.60.40.10">
    <property type="entry name" value="Immunoglobulins"/>
    <property type="match status" value="2"/>
</dbReference>
<keyword evidence="3" id="KW-1185">Reference proteome</keyword>
<dbReference type="PROSITE" id="PS50093">
    <property type="entry name" value="PKD"/>
    <property type="match status" value="2"/>
</dbReference>
<dbReference type="Proteomes" id="UP000605013">
    <property type="component" value="Unassembled WGS sequence"/>
</dbReference>
<accession>A0ABS1WHP9</accession>
<dbReference type="InterPro" id="IPR013783">
    <property type="entry name" value="Ig-like_fold"/>
</dbReference>
<reference evidence="2 3" key="1">
    <citation type="submission" date="2020-12" db="EMBL/GenBank/DDBJ databases">
        <title>Olleya sediminilitoris sp. nov., isolated from a tidal flat.</title>
        <authorList>
            <person name="Park S."/>
            <person name="Yoon J.-H."/>
        </authorList>
    </citation>
    <scope>NUCLEOTIDE SEQUENCE [LARGE SCALE GENOMIC DNA]</scope>
    <source>
        <strain evidence="2 3">YSTF-M6</strain>
    </source>
</reference>
<evidence type="ECO:0000313" key="3">
    <source>
        <dbReference type="Proteomes" id="UP000605013"/>
    </source>
</evidence>
<organism evidence="2 3">
    <name type="scientific">Olleya sediminilitoris</name>
    <dbReference type="NCBI Taxonomy" id="2795739"/>
    <lineage>
        <taxon>Bacteria</taxon>
        <taxon>Pseudomonadati</taxon>
        <taxon>Bacteroidota</taxon>
        <taxon>Flavobacteriia</taxon>
        <taxon>Flavobacteriales</taxon>
        <taxon>Flavobacteriaceae</taxon>
    </lineage>
</organism>
<evidence type="ECO:0000313" key="2">
    <source>
        <dbReference type="EMBL" id="MBL7558639.1"/>
    </source>
</evidence>
<comment type="caution">
    <text evidence="2">The sequence shown here is derived from an EMBL/GenBank/DDBJ whole genome shotgun (WGS) entry which is preliminary data.</text>
</comment>
<name>A0ABS1WHP9_9FLAO</name>
<feature type="domain" description="PKD" evidence="1">
    <location>
        <begin position="70"/>
        <end position="102"/>
    </location>
</feature>
<dbReference type="InterPro" id="IPR000601">
    <property type="entry name" value="PKD_dom"/>
</dbReference>
<dbReference type="SMART" id="SM00089">
    <property type="entry name" value="PKD"/>
    <property type="match status" value="2"/>
</dbReference>
<dbReference type="InterPro" id="IPR035986">
    <property type="entry name" value="PKD_dom_sf"/>
</dbReference>
<dbReference type="EMBL" id="JAEMEF010000002">
    <property type="protein sequence ID" value="MBL7558639.1"/>
    <property type="molecule type" value="Genomic_DNA"/>
</dbReference>
<gene>
    <name evidence="2" type="ORF">JAO71_02395</name>
</gene>
<dbReference type="RefSeq" id="WP_028291049.1">
    <property type="nucleotide sequence ID" value="NZ_JAEMEF010000002.1"/>
</dbReference>
<evidence type="ECO:0000259" key="1">
    <source>
        <dbReference type="PROSITE" id="PS50093"/>
    </source>
</evidence>
<dbReference type="Pfam" id="PF18911">
    <property type="entry name" value="PKD_4"/>
    <property type="match status" value="1"/>
</dbReference>
<protein>
    <submittedName>
        <fullName evidence="2">PKD domain-containing protein</fullName>
    </submittedName>
</protein>
<dbReference type="InterPro" id="IPR022409">
    <property type="entry name" value="PKD/Chitinase_dom"/>
</dbReference>